<feature type="compositionally biased region" description="Basic and acidic residues" evidence="7">
    <location>
        <begin position="139"/>
        <end position="150"/>
    </location>
</feature>
<keyword evidence="4" id="KW-0677">Repeat</keyword>
<dbReference type="PANTHER" id="PTHR10130">
    <property type="entry name" value="PEROXISOMAL TARGETING SIGNAL 1 RECEPTOR PEX5"/>
    <property type="match status" value="1"/>
</dbReference>
<dbReference type="PROSITE" id="PS50005">
    <property type="entry name" value="TPR"/>
    <property type="match status" value="2"/>
</dbReference>
<dbReference type="Proteomes" id="UP000193218">
    <property type="component" value="Unassembled WGS sequence"/>
</dbReference>
<feature type="repeat" description="TPR" evidence="6">
    <location>
        <begin position="537"/>
        <end position="570"/>
    </location>
</feature>
<dbReference type="PANTHER" id="PTHR10130:SF9">
    <property type="entry name" value="PEROXISOMAL TARGETING SIGNAL RECEPTOR"/>
    <property type="match status" value="1"/>
</dbReference>
<feature type="region of interest" description="Disordered" evidence="7">
    <location>
        <begin position="1"/>
        <end position="25"/>
    </location>
</feature>
<dbReference type="EMBL" id="NBSH01000019">
    <property type="protein sequence ID" value="ORX33557.1"/>
    <property type="molecule type" value="Genomic_DNA"/>
</dbReference>
<gene>
    <name evidence="8" type="ORF">BD324DRAFT_639280</name>
</gene>
<dbReference type="SMART" id="SM00028">
    <property type="entry name" value="TPR"/>
    <property type="match status" value="4"/>
</dbReference>
<dbReference type="RefSeq" id="XP_021867876.1">
    <property type="nucleotide sequence ID" value="XM_022017213.1"/>
</dbReference>
<evidence type="ECO:0008006" key="10">
    <source>
        <dbReference type="Google" id="ProtNLM"/>
    </source>
</evidence>
<feature type="compositionally biased region" description="Polar residues" evidence="7">
    <location>
        <begin position="126"/>
        <end position="138"/>
    </location>
</feature>
<comment type="similarity">
    <text evidence="2">Belongs to the peroxisomal targeting signal receptor family.</text>
</comment>
<dbReference type="FunCoup" id="A0A1Y1U7S1">
    <property type="interactions" value="72"/>
</dbReference>
<dbReference type="GeneID" id="33559022"/>
<evidence type="ECO:0000313" key="9">
    <source>
        <dbReference type="Proteomes" id="UP000193218"/>
    </source>
</evidence>
<dbReference type="STRING" id="4999.A0A1Y1U7S1"/>
<proteinExistence type="inferred from homology"/>
<sequence>MQSLIIGGDKGSGSNPLKQVAQKETVDTSLFRDRFVSKPGAAISRPVPGQSGQSSVPQRQAFNLSTLSSALSGPSYTPQGSISHHENAHFDSSWSSSRQLRSNGQSLAAPGPVFASERARMGTGPSGQSDWAQAFSNDSKGKARAQEVHYHSSRQGYSAPSFQPYRPQIGYQPMPLSLAGQLPQLDQSYGSAFQQRSIEDQKAMEDAFERALEDARHSEAVNENQTEEDVQEMVRDKEDEEKGDFEAVWQSLRPEAERLNKLAEWEKEYSQFVDGEDDLFETLNHSLHHNDFDGTDFDAERFSSGPFGPGFVDDMSADDGIPRHREYDFAPNEETQLSNVAEAWHEAKRLLSVGGSLSEATTLLESFIHRASAEDYAEVNASVVEAWSLLGRTHAMNEKEEKALSAFEEARRAIESADLNSVRGIGETYTNLAISYVNENLDLAALTTLHQYLSTSFPAQAGPAPKRSAVPDDGSPWFLHHQVLDAYLSLAREQFTREGQVEANVQVGLGTLYYMMGQYGEARNCWVAALEERPDDYLLWNRLGATLANGGNSEEAVDAYRRALELRPTFTRAIFNLGVACLNIGVHKEAAEHFLAALALHGDGSAAEGSEGADSMGLWMVLRRALIAMHLDDLAGKALPGTSLRLFKEAGFEF</sequence>
<organism evidence="8 9">
    <name type="scientific">Kockovaella imperatae</name>
    <dbReference type="NCBI Taxonomy" id="4999"/>
    <lineage>
        <taxon>Eukaryota</taxon>
        <taxon>Fungi</taxon>
        <taxon>Dikarya</taxon>
        <taxon>Basidiomycota</taxon>
        <taxon>Agaricomycotina</taxon>
        <taxon>Tremellomycetes</taxon>
        <taxon>Tremellales</taxon>
        <taxon>Cuniculitremaceae</taxon>
        <taxon>Kockovaella</taxon>
    </lineage>
</organism>
<keyword evidence="3" id="KW-0963">Cytoplasm</keyword>
<comment type="subcellular location">
    <subcellularLocation>
        <location evidence="1">Cytoplasm</location>
    </subcellularLocation>
</comment>
<dbReference type="SUPFAM" id="SSF48452">
    <property type="entry name" value="TPR-like"/>
    <property type="match status" value="1"/>
</dbReference>
<comment type="caution">
    <text evidence="8">The sequence shown here is derived from an EMBL/GenBank/DDBJ whole genome shotgun (WGS) entry which is preliminary data.</text>
</comment>
<dbReference type="GO" id="GO:0005778">
    <property type="term" value="C:peroxisomal membrane"/>
    <property type="evidence" value="ECO:0007669"/>
    <property type="project" value="TreeGrafter"/>
</dbReference>
<name>A0A1Y1U7S1_9TREE</name>
<feature type="region of interest" description="Disordered" evidence="7">
    <location>
        <begin position="215"/>
        <end position="242"/>
    </location>
</feature>
<dbReference type="InterPro" id="IPR011990">
    <property type="entry name" value="TPR-like_helical_dom_sf"/>
</dbReference>
<feature type="region of interest" description="Disordered" evidence="7">
    <location>
        <begin position="37"/>
        <end position="160"/>
    </location>
</feature>
<keyword evidence="9" id="KW-1185">Reference proteome</keyword>
<keyword evidence="5 6" id="KW-0802">TPR repeat</keyword>
<evidence type="ECO:0000256" key="6">
    <source>
        <dbReference type="PROSITE-ProRule" id="PRU00339"/>
    </source>
</evidence>
<accession>A0A1Y1U7S1</accession>
<dbReference type="OrthoDB" id="10006023at2759"/>
<reference evidence="8 9" key="1">
    <citation type="submission" date="2017-03" db="EMBL/GenBank/DDBJ databases">
        <title>Widespread Adenine N6-methylation of Active Genes in Fungi.</title>
        <authorList>
            <consortium name="DOE Joint Genome Institute"/>
            <person name="Mondo S.J."/>
            <person name="Dannebaum R.O."/>
            <person name="Kuo R.C."/>
            <person name="Louie K.B."/>
            <person name="Bewick A.J."/>
            <person name="Labutti K."/>
            <person name="Haridas S."/>
            <person name="Kuo A."/>
            <person name="Salamov A."/>
            <person name="Ahrendt S.R."/>
            <person name="Lau R."/>
            <person name="Bowen B.P."/>
            <person name="Lipzen A."/>
            <person name="Sullivan W."/>
            <person name="Andreopoulos W.B."/>
            <person name="Clum A."/>
            <person name="Lindquist E."/>
            <person name="Daum C."/>
            <person name="Northen T.R."/>
            <person name="Ramamoorthy G."/>
            <person name="Schmitz R.J."/>
            <person name="Gryganskyi A."/>
            <person name="Culley D."/>
            <person name="Magnuson J."/>
            <person name="James T.Y."/>
            <person name="O'Malley M.A."/>
            <person name="Stajich J.E."/>
            <person name="Spatafora J.W."/>
            <person name="Visel A."/>
            <person name="Grigoriev I.V."/>
        </authorList>
    </citation>
    <scope>NUCLEOTIDE SEQUENCE [LARGE SCALE GENOMIC DNA]</scope>
    <source>
        <strain evidence="8 9">NRRL Y-17943</strain>
    </source>
</reference>
<dbReference type="InParanoid" id="A0A1Y1U7S1"/>
<evidence type="ECO:0000256" key="5">
    <source>
        <dbReference type="ARBA" id="ARBA00022803"/>
    </source>
</evidence>
<evidence type="ECO:0000256" key="3">
    <source>
        <dbReference type="ARBA" id="ARBA00022490"/>
    </source>
</evidence>
<dbReference type="GO" id="GO:0005829">
    <property type="term" value="C:cytosol"/>
    <property type="evidence" value="ECO:0007669"/>
    <property type="project" value="TreeGrafter"/>
</dbReference>
<feature type="repeat" description="TPR" evidence="6">
    <location>
        <begin position="503"/>
        <end position="536"/>
    </location>
</feature>
<evidence type="ECO:0000256" key="7">
    <source>
        <dbReference type="SAM" id="MobiDB-lite"/>
    </source>
</evidence>
<evidence type="ECO:0000256" key="2">
    <source>
        <dbReference type="ARBA" id="ARBA00005348"/>
    </source>
</evidence>
<dbReference type="GO" id="GO:0016560">
    <property type="term" value="P:protein import into peroxisome matrix, docking"/>
    <property type="evidence" value="ECO:0007669"/>
    <property type="project" value="TreeGrafter"/>
</dbReference>
<evidence type="ECO:0000256" key="1">
    <source>
        <dbReference type="ARBA" id="ARBA00004496"/>
    </source>
</evidence>
<evidence type="ECO:0000313" key="8">
    <source>
        <dbReference type="EMBL" id="ORX33557.1"/>
    </source>
</evidence>
<dbReference type="PROSITE" id="PS50293">
    <property type="entry name" value="TPR_REGION"/>
    <property type="match status" value="1"/>
</dbReference>
<dbReference type="GO" id="GO:0005052">
    <property type="term" value="F:peroxisome matrix targeting signal-1 binding"/>
    <property type="evidence" value="ECO:0007669"/>
    <property type="project" value="TreeGrafter"/>
</dbReference>
<feature type="compositionally biased region" description="Polar residues" evidence="7">
    <location>
        <begin position="50"/>
        <end position="82"/>
    </location>
</feature>
<dbReference type="Pfam" id="PF13432">
    <property type="entry name" value="TPR_16"/>
    <property type="match status" value="1"/>
</dbReference>
<dbReference type="InterPro" id="IPR024111">
    <property type="entry name" value="PEX5/PEX5L"/>
</dbReference>
<evidence type="ECO:0000256" key="4">
    <source>
        <dbReference type="ARBA" id="ARBA00022737"/>
    </source>
</evidence>
<dbReference type="Gene3D" id="1.25.40.10">
    <property type="entry name" value="Tetratricopeptide repeat domain"/>
    <property type="match status" value="1"/>
</dbReference>
<dbReference type="InterPro" id="IPR019734">
    <property type="entry name" value="TPR_rpt"/>
</dbReference>
<protein>
    <recommendedName>
        <fullName evidence="10">Peroxisomal targeting signal receptor</fullName>
    </recommendedName>
</protein>
<dbReference type="AlphaFoldDB" id="A0A1Y1U7S1"/>